<evidence type="ECO:0000313" key="6">
    <source>
        <dbReference type="Proteomes" id="UP000782312"/>
    </source>
</evidence>
<comment type="cofactor">
    <cofactor evidence="1">
        <name>thiamine diphosphate</name>
        <dbReference type="ChEBI" id="CHEBI:58937"/>
    </cofactor>
</comment>
<dbReference type="GO" id="GO:0006086">
    <property type="term" value="P:pyruvate decarboxylation to acetyl-CoA"/>
    <property type="evidence" value="ECO:0007669"/>
    <property type="project" value="TreeGrafter"/>
</dbReference>
<dbReference type="CDD" id="cd02000">
    <property type="entry name" value="TPP_E1_PDC_ADC_BCADC"/>
    <property type="match status" value="1"/>
</dbReference>
<organism evidence="5 6">
    <name type="scientific">Tectimicrobiota bacterium</name>
    <dbReference type="NCBI Taxonomy" id="2528274"/>
    <lineage>
        <taxon>Bacteria</taxon>
        <taxon>Pseudomonadati</taxon>
        <taxon>Nitrospinota/Tectimicrobiota group</taxon>
        <taxon>Candidatus Tectimicrobiota</taxon>
    </lineage>
</organism>
<dbReference type="EMBL" id="JACPUR010000030">
    <property type="protein sequence ID" value="MBI3128405.1"/>
    <property type="molecule type" value="Genomic_DNA"/>
</dbReference>
<evidence type="ECO:0000256" key="2">
    <source>
        <dbReference type="ARBA" id="ARBA00023002"/>
    </source>
</evidence>
<evidence type="ECO:0000256" key="3">
    <source>
        <dbReference type="ARBA" id="ARBA00023052"/>
    </source>
</evidence>
<proteinExistence type="predicted"/>
<evidence type="ECO:0000256" key="1">
    <source>
        <dbReference type="ARBA" id="ARBA00001964"/>
    </source>
</evidence>
<dbReference type="PANTHER" id="PTHR11516:SF60">
    <property type="entry name" value="PYRUVATE DEHYDROGENASE E1 COMPONENT SUBUNIT ALPHA"/>
    <property type="match status" value="1"/>
</dbReference>
<dbReference type="SUPFAM" id="SSF52518">
    <property type="entry name" value="Thiamin diphosphate-binding fold (THDP-binding)"/>
    <property type="match status" value="1"/>
</dbReference>
<gene>
    <name evidence="5" type="ORF">HYZ11_12435</name>
</gene>
<dbReference type="InterPro" id="IPR001017">
    <property type="entry name" value="DH_E1"/>
</dbReference>
<comment type="caution">
    <text evidence="5">The sequence shown here is derived from an EMBL/GenBank/DDBJ whole genome shotgun (WGS) entry which is preliminary data.</text>
</comment>
<keyword evidence="3" id="KW-0786">Thiamine pyrophosphate</keyword>
<dbReference type="GO" id="GO:0004739">
    <property type="term" value="F:pyruvate dehydrogenase (acetyl-transferring) activity"/>
    <property type="evidence" value="ECO:0007669"/>
    <property type="project" value="TreeGrafter"/>
</dbReference>
<protein>
    <submittedName>
        <fullName evidence="5">Thiamine pyrophosphate-dependent dehydrogenase E1 component subunit alpha</fullName>
    </submittedName>
</protein>
<keyword evidence="2" id="KW-0560">Oxidoreductase</keyword>
<feature type="domain" description="Dehydrogenase E1 component" evidence="4">
    <location>
        <begin position="14"/>
        <end position="312"/>
    </location>
</feature>
<sequence>MVPSKKVCLAILERMLAIRHFEGRVAELYGAGRLPGFVHLSLGGEAAAAAVCACLRVDDHIISTHRGHGHSIAKGADLKGMMAELFGKSTGLCKGKGGSMHIADARVGMLGANGIVGAGFPIAVGAGFSAQYRGTDQVTVCFFGDGASNHSTFHEGLNLASIWSLPVIFLCENNGWAISIRQSEHQRVENVADRASAYGVPGASVDGGDAIAVYEAMSEAVRRARRGKGPSLVECRIERWRGHFEGDPQAYRSKKENEVWRDKSRDPLERFKKTLLGRKLLTAAQFDQMEEEVRARIEEAVRFAEESPLPAAEAALEDLYAPRP</sequence>
<dbReference type="AlphaFoldDB" id="A0A932I1X3"/>
<dbReference type="InterPro" id="IPR050642">
    <property type="entry name" value="PDH_E1_Alpha_Subunit"/>
</dbReference>
<dbReference type="PANTHER" id="PTHR11516">
    <property type="entry name" value="PYRUVATE DEHYDROGENASE E1 COMPONENT, ALPHA SUBUNIT BACTERIAL AND ORGANELLAR"/>
    <property type="match status" value="1"/>
</dbReference>
<dbReference type="Gene3D" id="3.40.50.970">
    <property type="match status" value="1"/>
</dbReference>
<evidence type="ECO:0000313" key="5">
    <source>
        <dbReference type="EMBL" id="MBI3128405.1"/>
    </source>
</evidence>
<evidence type="ECO:0000259" key="4">
    <source>
        <dbReference type="Pfam" id="PF00676"/>
    </source>
</evidence>
<reference evidence="5" key="1">
    <citation type="submission" date="2020-07" db="EMBL/GenBank/DDBJ databases">
        <title>Huge and variable diversity of episymbiotic CPR bacteria and DPANN archaea in groundwater ecosystems.</title>
        <authorList>
            <person name="He C.Y."/>
            <person name="Keren R."/>
            <person name="Whittaker M."/>
            <person name="Farag I.F."/>
            <person name="Doudna J."/>
            <person name="Cate J.H.D."/>
            <person name="Banfield J.F."/>
        </authorList>
    </citation>
    <scope>NUCLEOTIDE SEQUENCE</scope>
    <source>
        <strain evidence="5">NC_groundwater_763_Ag_S-0.2um_68_21</strain>
    </source>
</reference>
<dbReference type="InterPro" id="IPR029061">
    <property type="entry name" value="THDP-binding"/>
</dbReference>
<dbReference type="Proteomes" id="UP000782312">
    <property type="component" value="Unassembled WGS sequence"/>
</dbReference>
<name>A0A932I1X3_UNCTE</name>
<dbReference type="Pfam" id="PF00676">
    <property type="entry name" value="E1_dh"/>
    <property type="match status" value="1"/>
</dbReference>
<accession>A0A932I1X3</accession>